<sequence length="206" mass="21661">MEDAAAVRRTARASVDDIEPKRLRDDLHAFIDDGSMVPGVVTTLVGRSHGAAGDSLLERAAGVQLVYDGLRLTRTLADTEPWLSGDRDTGDMHVLAANALVARGFYLLARTEAAEAAVGVVRAFGRDETERRERGDSDPTTLEADVLDLAVVAGATAGGGDPTDALRTMASDLAGTLDAPFPPAATLADHDVADRVRRDTGAFADH</sequence>
<evidence type="ECO:0000313" key="1">
    <source>
        <dbReference type="EMBL" id="MFD1513731.1"/>
    </source>
</evidence>
<dbReference type="Pfam" id="PF23426">
    <property type="entry name" value="DUF7114"/>
    <property type="match status" value="1"/>
</dbReference>
<evidence type="ECO:0008006" key="3">
    <source>
        <dbReference type="Google" id="ProtNLM"/>
    </source>
</evidence>
<reference evidence="1 2" key="1">
    <citation type="journal article" date="2019" name="Int. J. Syst. Evol. Microbiol.">
        <title>The Global Catalogue of Microorganisms (GCM) 10K type strain sequencing project: providing services to taxonomists for standard genome sequencing and annotation.</title>
        <authorList>
            <consortium name="The Broad Institute Genomics Platform"/>
            <consortium name="The Broad Institute Genome Sequencing Center for Infectious Disease"/>
            <person name="Wu L."/>
            <person name="Ma J."/>
        </authorList>
    </citation>
    <scope>NUCLEOTIDE SEQUENCE [LARGE SCALE GENOMIC DNA]</scope>
    <source>
        <strain evidence="1 2">CGMCC 1.12563</strain>
    </source>
</reference>
<dbReference type="InterPro" id="IPR055538">
    <property type="entry name" value="DUF7114"/>
</dbReference>
<dbReference type="RefSeq" id="WP_250873701.1">
    <property type="nucleotide sequence ID" value="NZ_JALXFV010000005.1"/>
</dbReference>
<organism evidence="1 2">
    <name type="scientific">Halomarina rubra</name>
    <dbReference type="NCBI Taxonomy" id="2071873"/>
    <lineage>
        <taxon>Archaea</taxon>
        <taxon>Methanobacteriati</taxon>
        <taxon>Methanobacteriota</taxon>
        <taxon>Stenosarchaea group</taxon>
        <taxon>Halobacteria</taxon>
        <taxon>Halobacteriales</taxon>
        <taxon>Natronomonadaceae</taxon>
        <taxon>Halomarina</taxon>
    </lineage>
</organism>
<dbReference type="Proteomes" id="UP001597187">
    <property type="component" value="Unassembled WGS sequence"/>
</dbReference>
<evidence type="ECO:0000313" key="2">
    <source>
        <dbReference type="Proteomes" id="UP001597187"/>
    </source>
</evidence>
<name>A0ABD6AVD6_9EURY</name>
<dbReference type="AlphaFoldDB" id="A0ABD6AVD6"/>
<proteinExistence type="predicted"/>
<dbReference type="EMBL" id="JBHUDC010000005">
    <property type="protein sequence ID" value="MFD1513731.1"/>
    <property type="molecule type" value="Genomic_DNA"/>
</dbReference>
<accession>A0ABD6AVD6</accession>
<protein>
    <recommendedName>
        <fullName evidence="3">Polyprenyl synthetase</fullName>
    </recommendedName>
</protein>
<comment type="caution">
    <text evidence="1">The sequence shown here is derived from an EMBL/GenBank/DDBJ whole genome shotgun (WGS) entry which is preliminary data.</text>
</comment>
<gene>
    <name evidence="1" type="ORF">ACFSBT_10625</name>
</gene>
<keyword evidence="2" id="KW-1185">Reference proteome</keyword>